<comment type="caution">
    <text evidence="3">The sequence shown here is derived from an EMBL/GenBank/DDBJ whole genome shotgun (WGS) entry which is preliminary data.</text>
</comment>
<feature type="non-terminal residue" evidence="3">
    <location>
        <position position="80"/>
    </location>
</feature>
<dbReference type="InterPro" id="IPR003439">
    <property type="entry name" value="ABC_transporter-like_ATP-bd"/>
</dbReference>
<dbReference type="SUPFAM" id="SSF52540">
    <property type="entry name" value="P-loop containing nucleoside triphosphate hydrolases"/>
    <property type="match status" value="1"/>
</dbReference>
<keyword evidence="4" id="KW-1185">Reference proteome</keyword>
<accession>A0A972SRC0</accession>
<dbReference type="Proteomes" id="UP000655523">
    <property type="component" value="Unassembled WGS sequence"/>
</dbReference>
<keyword evidence="3" id="KW-0067">ATP-binding</keyword>
<dbReference type="PANTHER" id="PTHR42781">
    <property type="entry name" value="SPERMIDINE/PUTRESCINE IMPORT ATP-BINDING PROTEIN POTA"/>
    <property type="match status" value="1"/>
</dbReference>
<dbReference type="InterPro" id="IPR050093">
    <property type="entry name" value="ABC_SmlMolc_Importer"/>
</dbReference>
<proteinExistence type="predicted"/>
<dbReference type="PANTHER" id="PTHR42781:SF4">
    <property type="entry name" value="SPERMIDINE_PUTRESCINE IMPORT ATP-BINDING PROTEIN POTA"/>
    <property type="match status" value="1"/>
</dbReference>
<name>A0A972SRC0_9BURK</name>
<keyword evidence="3" id="KW-0547">Nucleotide-binding</keyword>
<reference evidence="3 4" key="1">
    <citation type="submission" date="2019-11" db="EMBL/GenBank/DDBJ databases">
        <title>Metabolism of dissolved organic matter in forest soils.</title>
        <authorList>
            <person name="Cyle K.T."/>
            <person name="Wilhelm R.C."/>
            <person name="Martinez C.E."/>
        </authorList>
    </citation>
    <scope>NUCLEOTIDE SEQUENCE [LARGE SCALE GENOMIC DNA]</scope>
    <source>
        <strain evidence="3 4">5N</strain>
    </source>
</reference>
<dbReference type="GO" id="GO:0005524">
    <property type="term" value="F:ATP binding"/>
    <property type="evidence" value="ECO:0007669"/>
    <property type="project" value="UniProtKB-KW"/>
</dbReference>
<protein>
    <submittedName>
        <fullName evidence="3">ATP-binding cassette domain-containing protein</fullName>
    </submittedName>
</protein>
<evidence type="ECO:0000256" key="1">
    <source>
        <dbReference type="ARBA" id="ARBA00022448"/>
    </source>
</evidence>
<dbReference type="AlphaFoldDB" id="A0A972SRC0"/>
<sequence>MSELRIRGLQKSFDGHSVLHGIDLSVERGTLLALLGPSGSGKTTLLRLLCGFERADHGSVEIDGRLVAGDNLHVPSEQRH</sequence>
<dbReference type="RefSeq" id="WP_172175848.1">
    <property type="nucleotide sequence ID" value="NZ_WOEZ01000232.1"/>
</dbReference>
<dbReference type="Gene3D" id="3.40.50.300">
    <property type="entry name" value="P-loop containing nucleotide triphosphate hydrolases"/>
    <property type="match status" value="1"/>
</dbReference>
<evidence type="ECO:0000313" key="4">
    <source>
        <dbReference type="Proteomes" id="UP000655523"/>
    </source>
</evidence>
<gene>
    <name evidence="3" type="ORF">GNZ13_40600</name>
</gene>
<evidence type="ECO:0000259" key="2">
    <source>
        <dbReference type="Pfam" id="PF00005"/>
    </source>
</evidence>
<dbReference type="Pfam" id="PF00005">
    <property type="entry name" value="ABC_tran"/>
    <property type="match status" value="1"/>
</dbReference>
<dbReference type="GO" id="GO:0016887">
    <property type="term" value="F:ATP hydrolysis activity"/>
    <property type="evidence" value="ECO:0007669"/>
    <property type="project" value="InterPro"/>
</dbReference>
<dbReference type="InterPro" id="IPR027417">
    <property type="entry name" value="P-loop_NTPase"/>
</dbReference>
<organism evidence="3 4">
    <name type="scientific">Paraburkholderia elongata</name>
    <dbReference type="NCBI Taxonomy" id="2675747"/>
    <lineage>
        <taxon>Bacteria</taxon>
        <taxon>Pseudomonadati</taxon>
        <taxon>Pseudomonadota</taxon>
        <taxon>Betaproteobacteria</taxon>
        <taxon>Burkholderiales</taxon>
        <taxon>Burkholderiaceae</taxon>
        <taxon>Paraburkholderia</taxon>
    </lineage>
</organism>
<evidence type="ECO:0000313" key="3">
    <source>
        <dbReference type="EMBL" id="NPT60690.1"/>
    </source>
</evidence>
<dbReference type="EMBL" id="WOEZ01000232">
    <property type="protein sequence ID" value="NPT60690.1"/>
    <property type="molecule type" value="Genomic_DNA"/>
</dbReference>
<feature type="domain" description="ABC transporter" evidence="2">
    <location>
        <begin position="19"/>
        <end position="71"/>
    </location>
</feature>
<keyword evidence="1" id="KW-0813">Transport</keyword>